<comment type="caution">
    <text evidence="1">The sequence shown here is derived from an EMBL/GenBank/DDBJ whole genome shotgun (WGS) entry which is preliminary data.</text>
</comment>
<evidence type="ECO:0000313" key="1">
    <source>
        <dbReference type="EMBL" id="RGI95348.1"/>
    </source>
</evidence>
<protein>
    <submittedName>
        <fullName evidence="1">Uncharacterized protein</fullName>
    </submittedName>
</protein>
<evidence type="ECO:0000313" key="2">
    <source>
        <dbReference type="Proteomes" id="UP000263014"/>
    </source>
</evidence>
<dbReference type="AlphaFoldDB" id="A0A374NZ59"/>
<proteinExistence type="predicted"/>
<reference evidence="1 2" key="1">
    <citation type="submission" date="2018-08" db="EMBL/GenBank/DDBJ databases">
        <title>A genome reference for cultivated species of the human gut microbiota.</title>
        <authorList>
            <person name="Zou Y."/>
            <person name="Xue W."/>
            <person name="Luo G."/>
        </authorList>
    </citation>
    <scope>NUCLEOTIDE SEQUENCE [LARGE SCALE GENOMIC DNA]</scope>
    <source>
        <strain evidence="1 2">TM09-12</strain>
    </source>
</reference>
<dbReference type="RefSeq" id="WP_117624041.1">
    <property type="nucleotide sequence ID" value="NZ_CABJBJ010000045.1"/>
</dbReference>
<sequence>MAYAADKITVNGIQLGQLEKMDIVSEAGEHGKLTLCGYLVGEQGAETLYGITEEESISIYVEQTLIFSGIITKAKIYGVAETIKIEVEAKSRSILMDRKKKSRSFQDTSMTYSQLVKFIMAEYPESDIMLSIEDRPLGDIAVQYKETDWIFLKRMLSQLHAAISCRVASETLQLYGGVPDVVKEKWDYEVKGYQKELGIYNYWLQLGMNVSDTDFFVTEIETNHVPELFEEVEDAGKPIVIQNFSYSMTKGLLCCSCRLQKKEGILAPVRYPMHLIGVALEGNVLEISGTKIRLHLKIDDGNSLSDAYWFPFSTLSASPDGSGWYYMPEKGDNIRVYFPSKFTKDVIAVSAVSNYDGKSGGVPDRMGNPANKYLSNPGGQQMKLAEDGIYLACSGESACVKIGNDGAIEVSSQNTVEVTADNNVSIEAEEAVVIQASETAVISCTKGGTMQMPPDGNLYIQGSEVKLD</sequence>
<dbReference type="Gene3D" id="3.55.50.10">
    <property type="entry name" value="Baseplate protein-like domains"/>
    <property type="match status" value="1"/>
</dbReference>
<dbReference type="EMBL" id="QSON01000032">
    <property type="protein sequence ID" value="RGI95348.1"/>
    <property type="molecule type" value="Genomic_DNA"/>
</dbReference>
<dbReference type="Proteomes" id="UP000263014">
    <property type="component" value="Unassembled WGS sequence"/>
</dbReference>
<dbReference type="Pfam" id="PF05954">
    <property type="entry name" value="Phage_GPD"/>
    <property type="match status" value="1"/>
</dbReference>
<name>A0A374NZ59_9FIRM</name>
<dbReference type="SUPFAM" id="SSF69279">
    <property type="entry name" value="Phage tail proteins"/>
    <property type="match status" value="1"/>
</dbReference>
<gene>
    <name evidence="1" type="ORF">DXD79_32310</name>
</gene>
<accession>A0A374NZ59</accession>
<organism evidence="1 2">
    <name type="scientific">Hungatella hathewayi</name>
    <dbReference type="NCBI Taxonomy" id="154046"/>
    <lineage>
        <taxon>Bacteria</taxon>
        <taxon>Bacillati</taxon>
        <taxon>Bacillota</taxon>
        <taxon>Clostridia</taxon>
        <taxon>Lachnospirales</taxon>
        <taxon>Lachnospiraceae</taxon>
        <taxon>Hungatella</taxon>
    </lineage>
</organism>